<evidence type="ECO:0000256" key="1">
    <source>
        <dbReference type="SAM" id="MobiDB-lite"/>
    </source>
</evidence>
<dbReference type="PANTHER" id="PTHR28177:SF1">
    <property type="entry name" value="ALTERED INHERITANCE OF MITOCHONDRIA PROTEIN 19, MITOCHONDRIAL"/>
    <property type="match status" value="1"/>
</dbReference>
<feature type="region of interest" description="Disordered" evidence="1">
    <location>
        <begin position="142"/>
        <end position="165"/>
    </location>
</feature>
<accession>A0AAN6GM96</accession>
<sequence>MPSPAAPAGQGSAASTVIHAASSTPTAAASAPLKPAPYPGSSIVTLARAPISALPPMYQLLGFSAVFAGAGYIVQQGDSYNGSGVMSAWTAFYLFFRLVPSLRPKAAAQPLPFLLASSTLAVGSIYAARYFTQTPSTADVVSGSRYKPNKSSHSHPSSSPGSLTATEEAAVEAKKVLKRVDDASSLSNSATPAGLLSSPSRISLDSGLTTNLVSPTDSPLTLLLPNTSRFSALDLGRLLWSRAQAT</sequence>
<comment type="caution">
    <text evidence="2">The sequence shown here is derived from an EMBL/GenBank/DDBJ whole genome shotgun (WGS) entry which is preliminary data.</text>
</comment>
<dbReference type="Proteomes" id="UP001176517">
    <property type="component" value="Unassembled WGS sequence"/>
</dbReference>
<protein>
    <submittedName>
        <fullName evidence="2">Uncharacterized protein</fullName>
    </submittedName>
</protein>
<evidence type="ECO:0000313" key="3">
    <source>
        <dbReference type="Proteomes" id="UP001176517"/>
    </source>
</evidence>
<keyword evidence="3" id="KW-1185">Reference proteome</keyword>
<dbReference type="EMBL" id="JAPDMZ010000172">
    <property type="protein sequence ID" value="KAK0547082.1"/>
    <property type="molecule type" value="Genomic_DNA"/>
</dbReference>
<dbReference type="PANTHER" id="PTHR28177">
    <property type="entry name" value="ALTERED INHERITANCE OF MITOCHONDRIA PROTEIN 19, MITOCHONDRIAL"/>
    <property type="match status" value="1"/>
</dbReference>
<reference evidence="2" key="1">
    <citation type="journal article" date="2023" name="PhytoFront">
        <title>Draft Genome Resources of Seven Strains of Tilletia horrida, Causal Agent of Kernel Smut of Rice.</title>
        <authorList>
            <person name="Khanal S."/>
            <person name="Antony Babu S."/>
            <person name="Zhou X.G."/>
        </authorList>
    </citation>
    <scope>NUCLEOTIDE SEQUENCE</scope>
    <source>
        <strain evidence="2">TX6</strain>
    </source>
</reference>
<proteinExistence type="predicted"/>
<dbReference type="Pfam" id="PF10315">
    <property type="entry name" value="Aim19"/>
    <property type="match status" value="1"/>
</dbReference>
<feature type="compositionally biased region" description="Low complexity" evidence="1">
    <location>
        <begin position="154"/>
        <end position="165"/>
    </location>
</feature>
<dbReference type="AlphaFoldDB" id="A0AAN6GM96"/>
<gene>
    <name evidence="2" type="ORF">OC846_005011</name>
</gene>
<organism evidence="2 3">
    <name type="scientific">Tilletia horrida</name>
    <dbReference type="NCBI Taxonomy" id="155126"/>
    <lineage>
        <taxon>Eukaryota</taxon>
        <taxon>Fungi</taxon>
        <taxon>Dikarya</taxon>
        <taxon>Basidiomycota</taxon>
        <taxon>Ustilaginomycotina</taxon>
        <taxon>Exobasidiomycetes</taxon>
        <taxon>Tilletiales</taxon>
        <taxon>Tilletiaceae</taxon>
        <taxon>Tilletia</taxon>
    </lineage>
</organism>
<dbReference type="InterPro" id="IPR019419">
    <property type="entry name" value="AIM19"/>
</dbReference>
<dbReference type="GO" id="GO:0005739">
    <property type="term" value="C:mitochondrion"/>
    <property type="evidence" value="ECO:0007669"/>
    <property type="project" value="TreeGrafter"/>
</dbReference>
<evidence type="ECO:0000313" key="2">
    <source>
        <dbReference type="EMBL" id="KAK0547082.1"/>
    </source>
</evidence>
<name>A0AAN6GM96_9BASI</name>